<keyword evidence="2" id="KW-0520">NAD</keyword>
<dbReference type="AlphaFoldDB" id="A0A2S0N9D4"/>
<dbReference type="InterPro" id="IPR006115">
    <property type="entry name" value="6PGDH_NADP-bd"/>
</dbReference>
<dbReference type="Pfam" id="PF14833">
    <property type="entry name" value="NAD_binding_11"/>
    <property type="match status" value="1"/>
</dbReference>
<dbReference type="SUPFAM" id="SSF48179">
    <property type="entry name" value="6-phosphogluconate dehydrogenase C-terminal domain-like"/>
    <property type="match status" value="1"/>
</dbReference>
<dbReference type="InterPro" id="IPR002204">
    <property type="entry name" value="3-OH-isobutyrate_DH-rel_CS"/>
</dbReference>
<keyword evidence="7" id="KW-1185">Reference proteome</keyword>
<dbReference type="Gene3D" id="1.10.1040.10">
    <property type="entry name" value="N-(1-d-carboxylethyl)-l-norvaline Dehydrogenase, domain 2"/>
    <property type="match status" value="1"/>
</dbReference>
<protein>
    <submittedName>
        <fullName evidence="6">3-hydroxyisobutyrate dehydrogenase</fullName>
    </submittedName>
</protein>
<dbReference type="GO" id="GO:0050661">
    <property type="term" value="F:NADP binding"/>
    <property type="evidence" value="ECO:0007669"/>
    <property type="project" value="InterPro"/>
</dbReference>
<feature type="domain" description="3-hydroxyisobutyrate dehydrogenase-like NAD-binding" evidence="5">
    <location>
        <begin position="195"/>
        <end position="313"/>
    </location>
</feature>
<dbReference type="Pfam" id="PF03446">
    <property type="entry name" value="NAD_binding_2"/>
    <property type="match status" value="1"/>
</dbReference>
<dbReference type="InterPro" id="IPR036291">
    <property type="entry name" value="NAD(P)-bd_dom_sf"/>
</dbReference>
<dbReference type="InterPro" id="IPR029154">
    <property type="entry name" value="HIBADH-like_NADP-bd"/>
</dbReference>
<dbReference type="OrthoDB" id="7340804at2"/>
<feature type="domain" description="6-phosphogluconate dehydrogenase NADP-binding" evidence="4">
    <location>
        <begin position="33"/>
        <end position="192"/>
    </location>
</feature>
<evidence type="ECO:0000259" key="4">
    <source>
        <dbReference type="Pfam" id="PF03446"/>
    </source>
</evidence>
<accession>A0A2S0N9D4</accession>
<dbReference type="KEGG" id="phr:C6569_06610"/>
<evidence type="ECO:0000313" key="7">
    <source>
        <dbReference type="Proteomes" id="UP000237889"/>
    </source>
</evidence>
<dbReference type="InterPro" id="IPR008927">
    <property type="entry name" value="6-PGluconate_DH-like_C_sf"/>
</dbReference>
<feature type="active site" evidence="3">
    <location>
        <position position="201"/>
    </location>
</feature>
<dbReference type="PROSITE" id="PS00895">
    <property type="entry name" value="3_HYDROXYISOBUT_DH"/>
    <property type="match status" value="1"/>
</dbReference>
<dbReference type="PANTHER" id="PTHR22981">
    <property type="entry name" value="3-HYDROXYISOBUTYRATE DEHYDROGENASE-RELATED"/>
    <property type="match status" value="1"/>
</dbReference>
<name>A0A2S0N9D4_9HYPH</name>
<keyword evidence="1" id="KW-0560">Oxidoreductase</keyword>
<dbReference type="PANTHER" id="PTHR22981:SF7">
    <property type="entry name" value="3-HYDROXYISOBUTYRATE DEHYDROGENASE, MITOCHONDRIAL"/>
    <property type="match status" value="1"/>
</dbReference>
<dbReference type="GO" id="GO:0016054">
    <property type="term" value="P:organic acid catabolic process"/>
    <property type="evidence" value="ECO:0007669"/>
    <property type="project" value="UniProtKB-ARBA"/>
</dbReference>
<dbReference type="EMBL" id="CP027668">
    <property type="protein sequence ID" value="AVO44755.1"/>
    <property type="molecule type" value="Genomic_DNA"/>
</dbReference>
<evidence type="ECO:0000256" key="1">
    <source>
        <dbReference type="ARBA" id="ARBA00023002"/>
    </source>
</evidence>
<evidence type="ECO:0000313" key="6">
    <source>
        <dbReference type="EMBL" id="AVO44755.1"/>
    </source>
</evidence>
<dbReference type="Proteomes" id="UP000237889">
    <property type="component" value="Chromosome"/>
</dbReference>
<evidence type="ECO:0000259" key="5">
    <source>
        <dbReference type="Pfam" id="PF14833"/>
    </source>
</evidence>
<dbReference type="GO" id="GO:0016616">
    <property type="term" value="F:oxidoreductase activity, acting on the CH-OH group of donors, NAD or NADP as acceptor"/>
    <property type="evidence" value="ECO:0007669"/>
    <property type="project" value="TreeGrafter"/>
</dbReference>
<sequence length="319" mass="32005">MVARAFPRKRRRGGHPFCACLGTGKGVPVTALTIGIVGLGRMGLGMAANCAAKGFRTLGSDPSPERMAMAAGKGVMLAAGLADLVAASDVVIASLPTADVVAAVVEGPGGFLARAPAHAVLVDTSTSEAGVSRRLAALAAAKGLGFVDAPVSGGPSGAEAGTLTMMIGGEARHLARALPALEAISAKRLHVGGPGAGNVAKLVNNLLVGAHLLTVSEAVRLSEAAGVPAADVLAVVNAASGRSAVSEVNYPRWVLNGAFDSGFTMGLMRKDVRLAAALAAESGVDLPVSELVARIWADSAARLADGEDFNRIVEDRPTP</sequence>
<dbReference type="InterPro" id="IPR013328">
    <property type="entry name" value="6PGD_dom2"/>
</dbReference>
<dbReference type="Gene3D" id="3.40.50.720">
    <property type="entry name" value="NAD(P)-binding Rossmann-like Domain"/>
    <property type="match status" value="1"/>
</dbReference>
<dbReference type="InterPro" id="IPR015815">
    <property type="entry name" value="HIBADH-related"/>
</dbReference>
<dbReference type="SUPFAM" id="SSF51735">
    <property type="entry name" value="NAD(P)-binding Rossmann-fold domains"/>
    <property type="match status" value="1"/>
</dbReference>
<evidence type="ECO:0000256" key="3">
    <source>
        <dbReference type="PIRSR" id="PIRSR000103-1"/>
    </source>
</evidence>
<dbReference type="GO" id="GO:0051287">
    <property type="term" value="F:NAD binding"/>
    <property type="evidence" value="ECO:0007669"/>
    <property type="project" value="InterPro"/>
</dbReference>
<dbReference type="PIRSF" id="PIRSF000103">
    <property type="entry name" value="HIBADH"/>
    <property type="match status" value="1"/>
</dbReference>
<reference evidence="6 7" key="1">
    <citation type="submission" date="2018-03" db="EMBL/GenBank/DDBJ databases">
        <title>Genome sequencing of Phreatobacter sp.</title>
        <authorList>
            <person name="Kim S.-J."/>
            <person name="Heo J."/>
            <person name="Kwon S.-W."/>
        </authorList>
    </citation>
    <scope>NUCLEOTIDE SEQUENCE [LARGE SCALE GENOMIC DNA]</scope>
    <source>
        <strain evidence="6 7">S-12</strain>
    </source>
</reference>
<evidence type="ECO:0000256" key="2">
    <source>
        <dbReference type="ARBA" id="ARBA00023027"/>
    </source>
</evidence>
<gene>
    <name evidence="6" type="ORF">C6569_06610</name>
</gene>
<organism evidence="6 7">
    <name type="scientific">Phreatobacter cathodiphilus</name>
    <dbReference type="NCBI Taxonomy" id="1868589"/>
    <lineage>
        <taxon>Bacteria</taxon>
        <taxon>Pseudomonadati</taxon>
        <taxon>Pseudomonadota</taxon>
        <taxon>Alphaproteobacteria</taxon>
        <taxon>Hyphomicrobiales</taxon>
        <taxon>Phreatobacteraceae</taxon>
        <taxon>Phreatobacter</taxon>
    </lineage>
</organism>
<proteinExistence type="predicted"/>